<proteinExistence type="predicted"/>
<reference evidence="2 3" key="1">
    <citation type="submission" date="2018-06" db="EMBL/GenBank/DDBJ databases">
        <title>Streptacidiphilus pinicola sp. nov., isolated from pine grove soil.</title>
        <authorList>
            <person name="Roh S.G."/>
            <person name="Park S."/>
            <person name="Kim M.-K."/>
            <person name="Yun B.-R."/>
            <person name="Park J."/>
            <person name="Kim M.J."/>
            <person name="Kim Y.S."/>
            <person name="Kim S.B."/>
        </authorList>
    </citation>
    <scope>NUCLEOTIDE SEQUENCE [LARGE SCALE GENOMIC DNA]</scope>
    <source>
        <strain evidence="2 3">MMS16-CNU450</strain>
    </source>
</reference>
<dbReference type="GO" id="GO:0006355">
    <property type="term" value="P:regulation of DNA-templated transcription"/>
    <property type="evidence" value="ECO:0007669"/>
    <property type="project" value="InterPro"/>
</dbReference>
<comment type="caution">
    <text evidence="2">The sequence shown here is derived from an EMBL/GenBank/DDBJ whole genome shotgun (WGS) entry which is preliminary data.</text>
</comment>
<sequence>MVIRSVSRESFRNDPDTLAYAEWLTRLGGQMRTVPSVPIPLIVVDRKLAILPLDVSDPRIGALEVHSPSVVAVVHALFESVWAVATPFGETAPIDEHGCNPMERALLDLISTGCTDDAAARKLGVSLRTVRRIMSGLMFRLDASSRFQAGINAAKRGWL</sequence>
<dbReference type="EMBL" id="QKYN01000053">
    <property type="protein sequence ID" value="RAG85043.1"/>
    <property type="molecule type" value="Genomic_DNA"/>
</dbReference>
<accession>A0A2X0IND0</accession>
<name>A0A2X0IND0_9ACTN</name>
<evidence type="ECO:0000313" key="3">
    <source>
        <dbReference type="Proteomes" id="UP000248889"/>
    </source>
</evidence>
<dbReference type="AlphaFoldDB" id="A0A2X0IND0"/>
<dbReference type="SUPFAM" id="SSF46894">
    <property type="entry name" value="C-terminal effector domain of the bipartite response regulators"/>
    <property type="match status" value="1"/>
</dbReference>
<organism evidence="2 3">
    <name type="scientific">Streptacidiphilus pinicola</name>
    <dbReference type="NCBI Taxonomy" id="2219663"/>
    <lineage>
        <taxon>Bacteria</taxon>
        <taxon>Bacillati</taxon>
        <taxon>Actinomycetota</taxon>
        <taxon>Actinomycetes</taxon>
        <taxon>Kitasatosporales</taxon>
        <taxon>Streptomycetaceae</taxon>
        <taxon>Streptacidiphilus</taxon>
    </lineage>
</organism>
<evidence type="ECO:0000313" key="2">
    <source>
        <dbReference type="EMBL" id="RAG85043.1"/>
    </source>
</evidence>
<dbReference type="Proteomes" id="UP000248889">
    <property type="component" value="Unassembled WGS sequence"/>
</dbReference>
<gene>
    <name evidence="2" type="ORF">DN069_13875</name>
</gene>
<dbReference type="GO" id="GO:0003677">
    <property type="term" value="F:DNA binding"/>
    <property type="evidence" value="ECO:0007669"/>
    <property type="project" value="InterPro"/>
</dbReference>
<evidence type="ECO:0000259" key="1">
    <source>
        <dbReference type="SMART" id="SM00421"/>
    </source>
</evidence>
<dbReference type="InterPro" id="IPR036388">
    <property type="entry name" value="WH-like_DNA-bd_sf"/>
</dbReference>
<protein>
    <submittedName>
        <fullName evidence="2">LuxR family transcriptional regulator</fullName>
    </submittedName>
</protein>
<dbReference type="SMART" id="SM00421">
    <property type="entry name" value="HTH_LUXR"/>
    <property type="match status" value="1"/>
</dbReference>
<dbReference type="InterPro" id="IPR000792">
    <property type="entry name" value="Tscrpt_reg_LuxR_C"/>
</dbReference>
<dbReference type="InterPro" id="IPR016032">
    <property type="entry name" value="Sig_transdc_resp-reg_C-effctor"/>
</dbReference>
<feature type="domain" description="HTH luxR-type" evidence="1">
    <location>
        <begin position="101"/>
        <end position="153"/>
    </location>
</feature>
<dbReference type="Gene3D" id="1.10.10.10">
    <property type="entry name" value="Winged helix-like DNA-binding domain superfamily/Winged helix DNA-binding domain"/>
    <property type="match status" value="1"/>
</dbReference>
<keyword evidence="3" id="KW-1185">Reference proteome</keyword>